<comment type="caution">
    <text evidence="2">The sequence shown here is derived from an EMBL/GenBank/DDBJ whole genome shotgun (WGS) entry which is preliminary data.</text>
</comment>
<gene>
    <name evidence="2" type="ORF">EDS130_LOCUS18943</name>
</gene>
<sequence length="327" mass="37943">MKNLLILLFFCSSFCFITSQIPNPQRYQITIKENDGFDERELSIDRILKKGSSKLYKLKNNQRKLVHQEIYHPDHNRTYKFDFEGFTPKCTTSEDSPFDSIDYWSQIVKSHGGENQKYGEIVVDDDCNGECLIWSKEYISQLLGINVYKRLFVRKANMRPIKKDRILYDAKTHETKFEFSDVFVNWNLGEISESEYEFPMDVKTCSDEFKKLKEAEVKSVDGDPIKVSLQIHWTATFLDPCSTPYVANDIENERTDLIDNTIAQQPPLKKPRTDESFGLFAQLRSSSSEPSKSNVKDELSVELAQYNKLSFLTTPALTNPPLLFLEF</sequence>
<feature type="signal peptide" evidence="1">
    <location>
        <begin position="1"/>
        <end position="19"/>
    </location>
</feature>
<dbReference type="OrthoDB" id="1607513at2759"/>
<evidence type="ECO:0000313" key="2">
    <source>
        <dbReference type="EMBL" id="CAF1080621.1"/>
    </source>
</evidence>
<protein>
    <submittedName>
        <fullName evidence="2">Uncharacterized protein</fullName>
    </submittedName>
</protein>
<name>A0A814MLF9_ADIRI</name>
<feature type="chain" id="PRO_5032476153" evidence="1">
    <location>
        <begin position="20"/>
        <end position="327"/>
    </location>
</feature>
<reference evidence="2" key="1">
    <citation type="submission" date="2021-02" db="EMBL/GenBank/DDBJ databases">
        <authorList>
            <person name="Nowell W R."/>
        </authorList>
    </citation>
    <scope>NUCLEOTIDE SEQUENCE</scope>
</reference>
<dbReference type="Proteomes" id="UP000663852">
    <property type="component" value="Unassembled WGS sequence"/>
</dbReference>
<evidence type="ECO:0000313" key="3">
    <source>
        <dbReference type="Proteomes" id="UP000663852"/>
    </source>
</evidence>
<organism evidence="2 3">
    <name type="scientific">Adineta ricciae</name>
    <name type="common">Rotifer</name>
    <dbReference type="NCBI Taxonomy" id="249248"/>
    <lineage>
        <taxon>Eukaryota</taxon>
        <taxon>Metazoa</taxon>
        <taxon>Spiralia</taxon>
        <taxon>Gnathifera</taxon>
        <taxon>Rotifera</taxon>
        <taxon>Eurotatoria</taxon>
        <taxon>Bdelloidea</taxon>
        <taxon>Adinetida</taxon>
        <taxon>Adinetidae</taxon>
        <taxon>Adineta</taxon>
    </lineage>
</organism>
<accession>A0A814MLF9</accession>
<evidence type="ECO:0000256" key="1">
    <source>
        <dbReference type="SAM" id="SignalP"/>
    </source>
</evidence>
<dbReference type="AlphaFoldDB" id="A0A814MLF9"/>
<keyword evidence="1" id="KW-0732">Signal</keyword>
<dbReference type="EMBL" id="CAJNOJ010000089">
    <property type="protein sequence ID" value="CAF1080621.1"/>
    <property type="molecule type" value="Genomic_DNA"/>
</dbReference>
<proteinExistence type="predicted"/>